<keyword evidence="2" id="KW-0732">Signal</keyword>
<evidence type="ECO:0000313" key="3">
    <source>
        <dbReference type="EMBL" id="EDS17043.1"/>
    </source>
</evidence>
<proteinExistence type="predicted"/>
<reference evidence="3" key="2">
    <citation type="submission" date="2014-06" db="EMBL/GenBank/DDBJ databases">
        <title>Draft genome sequence of Clostridium ramosum(DSM 1402).</title>
        <authorList>
            <person name="Sudarsanam P."/>
            <person name="Ley R."/>
            <person name="Guruge J."/>
            <person name="Turnbaugh P.J."/>
            <person name="Mahowald M."/>
            <person name="Liep D."/>
            <person name="Gordon J."/>
        </authorList>
    </citation>
    <scope>NUCLEOTIDE SEQUENCE</scope>
    <source>
        <strain evidence="3">DSM 1402</strain>
    </source>
</reference>
<dbReference type="AlphaFoldDB" id="B0N988"/>
<comment type="caution">
    <text evidence="3">The sequence shown here is derived from an EMBL/GenBank/DDBJ whole genome shotgun (WGS) entry which is preliminary data.</text>
</comment>
<evidence type="ECO:0000313" key="4">
    <source>
        <dbReference type="Proteomes" id="UP000005798"/>
    </source>
</evidence>
<dbReference type="Proteomes" id="UP000005798">
    <property type="component" value="Unassembled WGS sequence"/>
</dbReference>
<reference evidence="3" key="1">
    <citation type="submission" date="2007-11" db="EMBL/GenBank/DDBJ databases">
        <authorList>
            <person name="Fulton L."/>
            <person name="Clifton S."/>
            <person name="Fulton B."/>
            <person name="Xu J."/>
            <person name="Minx P."/>
            <person name="Pepin K.H."/>
            <person name="Johnson M."/>
            <person name="Thiruvilangam P."/>
            <person name="Bhonagiri V."/>
            <person name="Nash W.E."/>
            <person name="Mardis E.R."/>
            <person name="Wilson R.K."/>
        </authorList>
    </citation>
    <scope>NUCLEOTIDE SEQUENCE [LARGE SCALE GENOMIC DNA]</scope>
    <source>
        <strain evidence="3">DSM 1402</strain>
    </source>
</reference>
<feature type="region of interest" description="Disordered" evidence="1">
    <location>
        <begin position="33"/>
        <end position="63"/>
    </location>
</feature>
<dbReference type="RefSeq" id="WP_003534344.1">
    <property type="nucleotide sequence ID" value="NZ_DS499651.1"/>
</dbReference>
<feature type="signal peptide" evidence="2">
    <location>
        <begin position="1"/>
        <end position="25"/>
    </location>
</feature>
<dbReference type="HOGENOM" id="CLU_1842065_0_0_9"/>
<accession>B0N988</accession>
<keyword evidence="4" id="KW-1185">Reference proteome</keyword>
<feature type="compositionally biased region" description="Low complexity" evidence="1">
    <location>
        <begin position="46"/>
        <end position="59"/>
    </location>
</feature>
<sequence length="139" mass="15073">MKKKIAKVSAASLITLSMTVGNVAAFNNHDDLSVEDESSNDKNIDLNSNSTTELENNSSIETKNGNKEVIGQTKFVDENGNITTVDVYDGTTGEVYNPRLRVVSTANMVNFNCSSAGTTTEFVDYYTGQAGYIFKSKCC</sequence>
<evidence type="ECO:0000256" key="1">
    <source>
        <dbReference type="SAM" id="MobiDB-lite"/>
    </source>
</evidence>
<feature type="chain" id="PRO_5002753009" evidence="2">
    <location>
        <begin position="26"/>
        <end position="139"/>
    </location>
</feature>
<evidence type="ECO:0000256" key="2">
    <source>
        <dbReference type="SAM" id="SignalP"/>
    </source>
</evidence>
<gene>
    <name evidence="3" type="ORF">CLORAM_03219</name>
</gene>
<protein>
    <submittedName>
        <fullName evidence="3">Uncharacterized protein</fullName>
    </submittedName>
</protein>
<dbReference type="EMBL" id="ABFX02000016">
    <property type="protein sequence ID" value="EDS17043.1"/>
    <property type="molecule type" value="Genomic_DNA"/>
</dbReference>
<organism evidence="3 4">
    <name type="scientific">Thomasclavelia ramosa DSM 1402</name>
    <dbReference type="NCBI Taxonomy" id="445974"/>
    <lineage>
        <taxon>Bacteria</taxon>
        <taxon>Bacillati</taxon>
        <taxon>Bacillota</taxon>
        <taxon>Erysipelotrichia</taxon>
        <taxon>Erysipelotrichales</taxon>
        <taxon>Coprobacillaceae</taxon>
        <taxon>Thomasclavelia</taxon>
    </lineage>
</organism>
<name>B0N988_9FIRM</name>